<dbReference type="RefSeq" id="WP_195869589.1">
    <property type="nucleotide sequence ID" value="NZ_JADOET010000001.1"/>
</dbReference>
<dbReference type="PANTHER" id="PTHR43685">
    <property type="entry name" value="GLYCOSYLTRANSFERASE"/>
    <property type="match status" value="1"/>
</dbReference>
<dbReference type="EMBL" id="JADOET010000001">
    <property type="protein sequence ID" value="MBF8148298.1"/>
    <property type="molecule type" value="Genomic_DNA"/>
</dbReference>
<comment type="caution">
    <text evidence="2">The sequence shown here is derived from an EMBL/GenBank/DDBJ whole genome shotgun (WGS) entry which is preliminary data.</text>
</comment>
<dbReference type="SUPFAM" id="SSF53448">
    <property type="entry name" value="Nucleotide-diphospho-sugar transferases"/>
    <property type="match status" value="1"/>
</dbReference>
<dbReference type="Gene3D" id="3.90.550.10">
    <property type="entry name" value="Spore Coat Polysaccharide Biosynthesis Protein SpsA, Chain A"/>
    <property type="match status" value="1"/>
</dbReference>
<name>A0ABS0ECX1_9FLAO</name>
<dbReference type="InterPro" id="IPR029044">
    <property type="entry name" value="Nucleotide-diphossugar_trans"/>
</dbReference>
<dbReference type="PANTHER" id="PTHR43685:SF2">
    <property type="entry name" value="GLYCOSYLTRANSFERASE 2-LIKE DOMAIN-CONTAINING PROTEIN"/>
    <property type="match status" value="1"/>
</dbReference>
<dbReference type="InterPro" id="IPR050834">
    <property type="entry name" value="Glycosyltransf_2"/>
</dbReference>
<dbReference type="Pfam" id="PF00535">
    <property type="entry name" value="Glycos_transf_2"/>
    <property type="match status" value="1"/>
</dbReference>
<protein>
    <submittedName>
        <fullName evidence="2">Glycosyltransferase family 2 protein</fullName>
    </submittedName>
</protein>
<keyword evidence="3" id="KW-1185">Reference proteome</keyword>
<reference evidence="2 3" key="1">
    <citation type="submission" date="2020-11" db="EMBL/GenBank/DDBJ databases">
        <title>Winogradskyella marina sp. nov., isolated from marine sediment.</title>
        <authorList>
            <person name="Bo J."/>
            <person name="Wang S."/>
            <person name="Song X."/>
            <person name="Du Z."/>
        </authorList>
    </citation>
    <scope>NUCLEOTIDE SEQUENCE [LARGE SCALE GENOMIC DNA]</scope>
    <source>
        <strain evidence="2 3">F6397</strain>
    </source>
</reference>
<sequence>MAFFSVVISVYNKEKHIQQTIESVLNQTFKDFEIIVINDGSTDNSENIISAYEDKRIKLITTANQGASNARNRGLKEATSNYIALLDGDDTWDASFLQHMYDAIQKFPELNIFSTGIAQQYENKVIPVVYNFKQQDLYGIHNFFQASQKYSLITSSSVVFNRSILDKTGRFDPTIVSGQDTDLWLRFGMHYEVLFINKVLAFYVFNPSSLSNTTFDARKKPKFDKYYTEEKQNKPLKLFLDRNRYSMAILSKIQDDKKLYEYYTSQLDSSSLSVRQNVLLNCPRWLLKLLVKIKSLQGEKIYYPKS</sequence>
<dbReference type="Proteomes" id="UP000611215">
    <property type="component" value="Unassembled WGS sequence"/>
</dbReference>
<dbReference type="InterPro" id="IPR001173">
    <property type="entry name" value="Glyco_trans_2-like"/>
</dbReference>
<feature type="domain" description="Glycosyltransferase 2-like" evidence="1">
    <location>
        <begin position="5"/>
        <end position="167"/>
    </location>
</feature>
<evidence type="ECO:0000313" key="2">
    <source>
        <dbReference type="EMBL" id="MBF8148298.1"/>
    </source>
</evidence>
<proteinExistence type="predicted"/>
<evidence type="ECO:0000313" key="3">
    <source>
        <dbReference type="Proteomes" id="UP000611215"/>
    </source>
</evidence>
<evidence type="ECO:0000259" key="1">
    <source>
        <dbReference type="Pfam" id="PF00535"/>
    </source>
</evidence>
<gene>
    <name evidence="2" type="ORF">ITJ86_00220</name>
</gene>
<organism evidence="2 3">
    <name type="scientific">Winogradskyella marina</name>
    <dbReference type="NCBI Taxonomy" id="2785530"/>
    <lineage>
        <taxon>Bacteria</taxon>
        <taxon>Pseudomonadati</taxon>
        <taxon>Bacteroidota</taxon>
        <taxon>Flavobacteriia</taxon>
        <taxon>Flavobacteriales</taxon>
        <taxon>Flavobacteriaceae</taxon>
        <taxon>Winogradskyella</taxon>
    </lineage>
</organism>
<dbReference type="CDD" id="cd00761">
    <property type="entry name" value="Glyco_tranf_GTA_type"/>
    <property type="match status" value="1"/>
</dbReference>
<accession>A0ABS0ECX1</accession>